<evidence type="ECO:0000313" key="7">
    <source>
        <dbReference type="EMBL" id="SVC51763.1"/>
    </source>
</evidence>
<dbReference type="EMBL" id="UINC01095574">
    <property type="protein sequence ID" value="SVC51763.1"/>
    <property type="molecule type" value="Genomic_DNA"/>
</dbReference>
<reference evidence="7" key="1">
    <citation type="submission" date="2018-05" db="EMBL/GenBank/DDBJ databases">
        <authorList>
            <person name="Lanie J.A."/>
            <person name="Ng W.-L."/>
            <person name="Kazmierczak K.M."/>
            <person name="Andrzejewski T.M."/>
            <person name="Davidsen T.M."/>
            <person name="Wayne K.J."/>
            <person name="Tettelin H."/>
            <person name="Glass J.I."/>
            <person name="Rusch D."/>
            <person name="Podicherti R."/>
            <person name="Tsui H.-C.T."/>
            <person name="Winkler M.E."/>
        </authorList>
    </citation>
    <scope>NUCLEOTIDE SEQUENCE</scope>
</reference>
<comment type="subcellular location">
    <subcellularLocation>
        <location evidence="1">Cell membrane</location>
        <topology evidence="1">Multi-pass membrane protein</topology>
    </subcellularLocation>
</comment>
<feature type="non-terminal residue" evidence="7">
    <location>
        <position position="274"/>
    </location>
</feature>
<feature type="transmembrane region" description="Helical" evidence="6">
    <location>
        <begin position="162"/>
        <end position="180"/>
    </location>
</feature>
<feature type="transmembrane region" description="Helical" evidence="6">
    <location>
        <begin position="90"/>
        <end position="109"/>
    </location>
</feature>
<feature type="transmembrane region" description="Helical" evidence="6">
    <location>
        <begin position="50"/>
        <end position="70"/>
    </location>
</feature>
<accession>A0A382MRX0</accession>
<dbReference type="Pfam" id="PF09678">
    <property type="entry name" value="Caa3_CtaG"/>
    <property type="match status" value="1"/>
</dbReference>
<sequence length="274" mass="31323">MSDGLEVSFSWWYWHWHPDLYGGFLLFVGLYLLCIGPLRKWLIEKEDQTVGYWQVASFITGAAVILFALAGPVHELSDNYLFSAHMAQHMLVTLVAPPLLLLGTPGWLLRPIVKVRFVLKIGKFLTSPLIAFFFFLSVFSIWHLPVLYDGALRSHAFHVAEHLLFMMSAVILWWPIMSPLPELPQISSPAKLLYLILVSIAQTGLFAVITFSDRVIYVYYESLPRLWGLSPLVDQQIGGIVMKLTWLAVFVPGICIVFLLWFNREEQRDSNVVK</sequence>
<keyword evidence="3 6" id="KW-0812">Transmembrane</keyword>
<feature type="transmembrane region" description="Helical" evidence="6">
    <location>
        <begin position="240"/>
        <end position="262"/>
    </location>
</feature>
<protein>
    <recommendedName>
        <fullName evidence="8">Cytochrome c oxidase assembly protein</fullName>
    </recommendedName>
</protein>
<evidence type="ECO:0008006" key="8">
    <source>
        <dbReference type="Google" id="ProtNLM"/>
    </source>
</evidence>
<organism evidence="7">
    <name type="scientific">marine metagenome</name>
    <dbReference type="NCBI Taxonomy" id="408172"/>
    <lineage>
        <taxon>unclassified sequences</taxon>
        <taxon>metagenomes</taxon>
        <taxon>ecological metagenomes</taxon>
    </lineage>
</organism>
<keyword evidence="2" id="KW-1003">Cell membrane</keyword>
<evidence type="ECO:0000256" key="5">
    <source>
        <dbReference type="ARBA" id="ARBA00023136"/>
    </source>
</evidence>
<keyword evidence="5 6" id="KW-0472">Membrane</keyword>
<name>A0A382MRX0_9ZZZZ</name>
<evidence type="ECO:0000256" key="2">
    <source>
        <dbReference type="ARBA" id="ARBA00022475"/>
    </source>
</evidence>
<keyword evidence="4 6" id="KW-1133">Transmembrane helix</keyword>
<dbReference type="InterPro" id="IPR019108">
    <property type="entry name" value="Caa3_assmbl_CtaG-rel"/>
</dbReference>
<evidence type="ECO:0000256" key="4">
    <source>
        <dbReference type="ARBA" id="ARBA00022989"/>
    </source>
</evidence>
<feature type="transmembrane region" description="Helical" evidence="6">
    <location>
        <begin position="121"/>
        <end position="142"/>
    </location>
</feature>
<evidence type="ECO:0000256" key="3">
    <source>
        <dbReference type="ARBA" id="ARBA00022692"/>
    </source>
</evidence>
<dbReference type="GO" id="GO:0005886">
    <property type="term" value="C:plasma membrane"/>
    <property type="evidence" value="ECO:0007669"/>
    <property type="project" value="UniProtKB-SubCell"/>
</dbReference>
<evidence type="ECO:0000256" key="1">
    <source>
        <dbReference type="ARBA" id="ARBA00004651"/>
    </source>
</evidence>
<dbReference type="AlphaFoldDB" id="A0A382MRX0"/>
<feature type="transmembrane region" description="Helical" evidence="6">
    <location>
        <begin position="192"/>
        <end position="220"/>
    </location>
</feature>
<feature type="transmembrane region" description="Helical" evidence="6">
    <location>
        <begin position="20"/>
        <end position="38"/>
    </location>
</feature>
<evidence type="ECO:0000256" key="6">
    <source>
        <dbReference type="SAM" id="Phobius"/>
    </source>
</evidence>
<proteinExistence type="predicted"/>
<gene>
    <name evidence="7" type="ORF">METZ01_LOCUS304617</name>
</gene>